<dbReference type="Proteomes" id="UP000678499">
    <property type="component" value="Unassembled WGS sequence"/>
</dbReference>
<evidence type="ECO:0000256" key="1">
    <source>
        <dbReference type="ARBA" id="ARBA00012386"/>
    </source>
</evidence>
<dbReference type="InterPro" id="IPR039262">
    <property type="entry name" value="DTWD2/TAPT"/>
</dbReference>
<dbReference type="PANTHER" id="PTHR21392:SF0">
    <property type="entry name" value="TRNA-URIDINE AMINOCARBOXYPROPYLTRANSFERASE 2"/>
    <property type="match status" value="1"/>
</dbReference>
<evidence type="ECO:0000256" key="4">
    <source>
        <dbReference type="ARBA" id="ARBA00022694"/>
    </source>
</evidence>
<proteinExistence type="inferred from homology"/>
<keyword evidence="2" id="KW-0808">Transferase</keyword>
<dbReference type="GO" id="GO:0008033">
    <property type="term" value="P:tRNA processing"/>
    <property type="evidence" value="ECO:0007669"/>
    <property type="project" value="UniProtKB-KW"/>
</dbReference>
<organism evidence="8">
    <name type="scientific">Notodromas monacha</name>
    <dbReference type="NCBI Taxonomy" id="399045"/>
    <lineage>
        <taxon>Eukaryota</taxon>
        <taxon>Metazoa</taxon>
        <taxon>Ecdysozoa</taxon>
        <taxon>Arthropoda</taxon>
        <taxon>Crustacea</taxon>
        <taxon>Oligostraca</taxon>
        <taxon>Ostracoda</taxon>
        <taxon>Podocopa</taxon>
        <taxon>Podocopida</taxon>
        <taxon>Cypridocopina</taxon>
        <taxon>Cypridoidea</taxon>
        <taxon>Cyprididae</taxon>
        <taxon>Notodromas</taxon>
    </lineage>
</organism>
<protein>
    <recommendedName>
        <fullName evidence="1">tRNA-uridine aminocarboxypropyltransferase</fullName>
        <ecNumber evidence="1">2.5.1.25</ecNumber>
    </recommendedName>
</protein>
<accession>A0A7R9BIP9</accession>
<dbReference type="Pfam" id="PF03942">
    <property type="entry name" value="DTW"/>
    <property type="match status" value="1"/>
</dbReference>
<keyword evidence="4" id="KW-0819">tRNA processing</keyword>
<dbReference type="SMART" id="SM01144">
    <property type="entry name" value="DTW"/>
    <property type="match status" value="1"/>
</dbReference>
<evidence type="ECO:0000256" key="2">
    <source>
        <dbReference type="ARBA" id="ARBA00022679"/>
    </source>
</evidence>
<dbReference type="OrthoDB" id="408541at2759"/>
<dbReference type="GO" id="GO:0016432">
    <property type="term" value="F:tRNA-uridine aminocarboxypropyltransferase activity"/>
    <property type="evidence" value="ECO:0007669"/>
    <property type="project" value="UniProtKB-EC"/>
</dbReference>
<sequence length="260" mass="28807">MTDFLSEWASEGHLDSFVTRTKRDTCSTCRRPCSTCWCSFLPTPCVDVGNHKVLILQHPGEGKKRLQTAPMLVHGTKAGTCEIVVGRRFTNAFVAGYMEKLKGHEFVLLYPCEDAKSIENIDPSSSTVVVMLDGTWSQARSIYSRSPALWNIPKVKIQSSSISEYVIRTQPADACLSTVEAGAAILSALAKNTVVYDALVQPLRALVRCQLSHGAVIHDTNEKKILELPINSPLPKRTRQKLKKCGLNVNNRRNEALQQL</sequence>
<dbReference type="EMBL" id="OA882314">
    <property type="protein sequence ID" value="CAD7274672.1"/>
    <property type="molecule type" value="Genomic_DNA"/>
</dbReference>
<reference evidence="8" key="1">
    <citation type="submission" date="2020-11" db="EMBL/GenBank/DDBJ databases">
        <authorList>
            <person name="Tran Van P."/>
        </authorList>
    </citation>
    <scope>NUCLEOTIDE SEQUENCE</scope>
</reference>
<dbReference type="EC" id="2.5.1.25" evidence="1"/>
<dbReference type="PANTHER" id="PTHR21392">
    <property type="entry name" value="TRNA-URIDINE AMINOCARBOXYPROPYLTRANSFERASE 2"/>
    <property type="match status" value="1"/>
</dbReference>
<evidence type="ECO:0000259" key="7">
    <source>
        <dbReference type="SMART" id="SM01144"/>
    </source>
</evidence>
<dbReference type="InterPro" id="IPR005636">
    <property type="entry name" value="DTW"/>
</dbReference>
<feature type="domain" description="DTW" evidence="7">
    <location>
        <begin position="22"/>
        <end position="215"/>
    </location>
</feature>
<dbReference type="EMBL" id="CAJPEX010000277">
    <property type="protein sequence ID" value="CAG0914824.1"/>
    <property type="molecule type" value="Genomic_DNA"/>
</dbReference>
<keyword evidence="9" id="KW-1185">Reference proteome</keyword>
<gene>
    <name evidence="8" type="ORF">NMOB1V02_LOCUS2495</name>
</gene>
<dbReference type="AlphaFoldDB" id="A0A7R9BIP9"/>
<comment type="similarity">
    <text evidence="5">Belongs to the TDD superfamily. DTWD2 family.</text>
</comment>
<evidence type="ECO:0000256" key="5">
    <source>
        <dbReference type="ARBA" id="ARBA00034489"/>
    </source>
</evidence>
<name>A0A7R9BIP9_9CRUS</name>
<comment type="catalytic activity">
    <reaction evidence="6">
        <text>a uridine in tRNA + S-adenosyl-L-methionine = a 3-[(3S)-3-amino-3-carboxypropyl]uridine in tRNA + S-methyl-5'-thioadenosine + H(+)</text>
        <dbReference type="Rhea" id="RHEA:62432"/>
        <dbReference type="Rhea" id="RHEA-COMP:13339"/>
        <dbReference type="Rhea" id="RHEA-COMP:16092"/>
        <dbReference type="ChEBI" id="CHEBI:15378"/>
        <dbReference type="ChEBI" id="CHEBI:17509"/>
        <dbReference type="ChEBI" id="CHEBI:59789"/>
        <dbReference type="ChEBI" id="CHEBI:65315"/>
        <dbReference type="ChEBI" id="CHEBI:82930"/>
        <dbReference type="EC" id="2.5.1.25"/>
    </reaction>
</comment>
<evidence type="ECO:0000313" key="9">
    <source>
        <dbReference type="Proteomes" id="UP000678499"/>
    </source>
</evidence>
<keyword evidence="3" id="KW-0949">S-adenosyl-L-methionine</keyword>
<evidence type="ECO:0000313" key="8">
    <source>
        <dbReference type="EMBL" id="CAD7274672.1"/>
    </source>
</evidence>
<evidence type="ECO:0000256" key="3">
    <source>
        <dbReference type="ARBA" id="ARBA00022691"/>
    </source>
</evidence>
<evidence type="ECO:0000256" key="6">
    <source>
        <dbReference type="ARBA" id="ARBA00048718"/>
    </source>
</evidence>